<dbReference type="AlphaFoldDB" id="A0ABD0M7K3"/>
<dbReference type="EMBL" id="JACVVK020000004">
    <property type="protein sequence ID" value="KAK7507354.1"/>
    <property type="molecule type" value="Genomic_DNA"/>
</dbReference>
<gene>
    <name evidence="2" type="ORF">BaRGS_00001289</name>
</gene>
<dbReference type="Proteomes" id="UP001519460">
    <property type="component" value="Unassembled WGS sequence"/>
</dbReference>
<organism evidence="2 3">
    <name type="scientific">Batillaria attramentaria</name>
    <dbReference type="NCBI Taxonomy" id="370345"/>
    <lineage>
        <taxon>Eukaryota</taxon>
        <taxon>Metazoa</taxon>
        <taxon>Spiralia</taxon>
        <taxon>Lophotrochozoa</taxon>
        <taxon>Mollusca</taxon>
        <taxon>Gastropoda</taxon>
        <taxon>Caenogastropoda</taxon>
        <taxon>Sorbeoconcha</taxon>
        <taxon>Cerithioidea</taxon>
        <taxon>Batillariidae</taxon>
        <taxon>Batillaria</taxon>
    </lineage>
</organism>
<keyword evidence="3" id="KW-1185">Reference proteome</keyword>
<sequence>MNGATQNFPRESQFKLDTMKAQQSIEHYNDNAPDGSGGDVAFLHCHLLLSVLGYDLFVASGVERSLPATVAPHEQSDCEEHGSTQNTSHDRSDQAGCNTRREGESLKTSLVQIQT</sequence>
<feature type="region of interest" description="Disordered" evidence="1">
    <location>
        <begin position="70"/>
        <end position="115"/>
    </location>
</feature>
<feature type="compositionally biased region" description="Basic and acidic residues" evidence="1">
    <location>
        <begin position="74"/>
        <end position="105"/>
    </location>
</feature>
<proteinExistence type="predicted"/>
<name>A0ABD0M7K3_9CAEN</name>
<comment type="caution">
    <text evidence="2">The sequence shown here is derived from an EMBL/GenBank/DDBJ whole genome shotgun (WGS) entry which is preliminary data.</text>
</comment>
<evidence type="ECO:0000256" key="1">
    <source>
        <dbReference type="SAM" id="MobiDB-lite"/>
    </source>
</evidence>
<feature type="compositionally biased region" description="Polar residues" evidence="1">
    <location>
        <begin position="106"/>
        <end position="115"/>
    </location>
</feature>
<protein>
    <submittedName>
        <fullName evidence="2">Uncharacterized protein</fullName>
    </submittedName>
</protein>
<evidence type="ECO:0000313" key="2">
    <source>
        <dbReference type="EMBL" id="KAK7507354.1"/>
    </source>
</evidence>
<reference evidence="2 3" key="1">
    <citation type="journal article" date="2023" name="Sci. Data">
        <title>Genome assembly of the Korean intertidal mud-creeper Batillaria attramentaria.</title>
        <authorList>
            <person name="Patra A.K."/>
            <person name="Ho P.T."/>
            <person name="Jun S."/>
            <person name="Lee S.J."/>
            <person name="Kim Y."/>
            <person name="Won Y.J."/>
        </authorList>
    </citation>
    <scope>NUCLEOTIDE SEQUENCE [LARGE SCALE GENOMIC DNA]</scope>
    <source>
        <strain evidence="2">Wonlab-2016</strain>
    </source>
</reference>
<evidence type="ECO:0000313" key="3">
    <source>
        <dbReference type="Proteomes" id="UP001519460"/>
    </source>
</evidence>
<accession>A0ABD0M7K3</accession>